<sequence length="94" mass="10215">MAPAELKAGQPGTQGLVLYSRAGCHLCEDAERMLASLSVPFTRIEVSSDDDLERRYGWDVPVLTRSPSAGHPPEVLLKGVFSRARILARLAGRP</sequence>
<dbReference type="STRING" id="937777.Deipe_0565"/>
<dbReference type="RefSeq" id="WP_015234470.1">
    <property type="nucleotide sequence ID" value="NC_019793.1"/>
</dbReference>
<dbReference type="SUPFAM" id="SSF52833">
    <property type="entry name" value="Thioredoxin-like"/>
    <property type="match status" value="1"/>
</dbReference>
<dbReference type="Pfam" id="PF05768">
    <property type="entry name" value="Glrx-like"/>
    <property type="match status" value="1"/>
</dbReference>
<dbReference type="Proteomes" id="UP000010467">
    <property type="component" value="Chromosome"/>
</dbReference>
<reference evidence="2" key="1">
    <citation type="submission" date="2012-03" db="EMBL/GenBank/DDBJ databases">
        <title>Complete sequence of chromosome of Deinococcus peraridilitoris DSM 19664.</title>
        <authorList>
            <person name="Lucas S."/>
            <person name="Copeland A."/>
            <person name="Lapidus A."/>
            <person name="Glavina del Rio T."/>
            <person name="Dalin E."/>
            <person name="Tice H."/>
            <person name="Bruce D."/>
            <person name="Goodwin L."/>
            <person name="Pitluck S."/>
            <person name="Peters L."/>
            <person name="Mikhailova N."/>
            <person name="Lu M."/>
            <person name="Kyrpides N."/>
            <person name="Mavromatis K."/>
            <person name="Ivanova N."/>
            <person name="Brettin T."/>
            <person name="Detter J.C."/>
            <person name="Han C."/>
            <person name="Larimer F."/>
            <person name="Land M."/>
            <person name="Hauser L."/>
            <person name="Markowitz V."/>
            <person name="Cheng J.-F."/>
            <person name="Hugenholtz P."/>
            <person name="Woyke T."/>
            <person name="Wu D."/>
            <person name="Pukall R."/>
            <person name="Steenblock K."/>
            <person name="Brambilla E."/>
            <person name="Klenk H.-P."/>
            <person name="Eisen J.A."/>
        </authorList>
    </citation>
    <scope>NUCLEOTIDE SEQUENCE [LARGE SCALE GENOMIC DNA]</scope>
    <source>
        <strain evidence="2">DSM 19664 / LMG 22246 / CIP 109416 / KR-200</strain>
    </source>
</reference>
<dbReference type="EMBL" id="CP003382">
    <property type="protein sequence ID" value="AFZ66160.1"/>
    <property type="molecule type" value="Genomic_DNA"/>
</dbReference>
<keyword evidence="2" id="KW-1185">Reference proteome</keyword>
<dbReference type="PATRIC" id="fig|937777.3.peg.569"/>
<evidence type="ECO:0000313" key="2">
    <source>
        <dbReference type="Proteomes" id="UP000010467"/>
    </source>
</evidence>
<proteinExistence type="predicted"/>
<gene>
    <name evidence="1" type="ordered locus">Deipe_0565</name>
</gene>
<organism evidence="1 2">
    <name type="scientific">Deinococcus peraridilitoris (strain DSM 19664 / LMG 22246 / CIP 109416 / KR-200)</name>
    <dbReference type="NCBI Taxonomy" id="937777"/>
    <lineage>
        <taxon>Bacteria</taxon>
        <taxon>Thermotogati</taxon>
        <taxon>Deinococcota</taxon>
        <taxon>Deinococci</taxon>
        <taxon>Deinococcales</taxon>
        <taxon>Deinococcaceae</taxon>
        <taxon>Deinococcus</taxon>
    </lineage>
</organism>
<dbReference type="HOGENOM" id="CLU_125054_1_1_0"/>
<protein>
    <submittedName>
        <fullName evidence="1">Glutaredoxin-like protein</fullName>
    </submittedName>
</protein>
<dbReference type="AlphaFoldDB" id="K9ZZI8"/>
<accession>K9ZZI8</accession>
<name>K9ZZI8_DEIPD</name>
<evidence type="ECO:0000313" key="1">
    <source>
        <dbReference type="EMBL" id="AFZ66160.1"/>
    </source>
</evidence>
<dbReference type="KEGG" id="dpd:Deipe_0565"/>
<dbReference type="InterPro" id="IPR008554">
    <property type="entry name" value="Glutaredoxin-like"/>
</dbReference>
<dbReference type="Gene3D" id="3.40.30.10">
    <property type="entry name" value="Glutaredoxin"/>
    <property type="match status" value="1"/>
</dbReference>
<dbReference type="InterPro" id="IPR036249">
    <property type="entry name" value="Thioredoxin-like_sf"/>
</dbReference>